<keyword evidence="2" id="KW-0964">Secreted</keyword>
<name>A0AAV5B340_9ACTN</name>
<feature type="region of interest" description="Disordered" evidence="5">
    <location>
        <begin position="820"/>
        <end position="879"/>
    </location>
</feature>
<evidence type="ECO:0000256" key="2">
    <source>
        <dbReference type="ARBA" id="ARBA00022525"/>
    </source>
</evidence>
<keyword evidence="3 7" id="KW-0732">Signal</keyword>
<feature type="compositionally biased region" description="Acidic residues" evidence="5">
    <location>
        <begin position="1314"/>
        <end position="1333"/>
    </location>
</feature>
<organism evidence="9 10">
    <name type="scientific">Granulimonas faecalis</name>
    <dbReference type="NCBI Taxonomy" id="2894155"/>
    <lineage>
        <taxon>Bacteria</taxon>
        <taxon>Bacillati</taxon>
        <taxon>Actinomycetota</taxon>
        <taxon>Coriobacteriia</taxon>
        <taxon>Coriobacteriales</taxon>
        <taxon>Kribbibacteriaceae</taxon>
        <taxon>Granulimonas</taxon>
    </lineage>
</organism>
<comment type="caution">
    <text evidence="9">The sequence shown here is derived from an EMBL/GenBank/DDBJ whole genome shotgun (WGS) entry which is preliminary data.</text>
</comment>
<feature type="compositionally biased region" description="Low complexity" evidence="5">
    <location>
        <begin position="841"/>
        <end position="850"/>
    </location>
</feature>
<evidence type="ECO:0000256" key="5">
    <source>
        <dbReference type="SAM" id="MobiDB-lite"/>
    </source>
</evidence>
<keyword evidence="6" id="KW-1133">Transmembrane helix</keyword>
<feature type="chain" id="PRO_5043360605" description="Gram-positive cocci surface proteins LPxTG domain-containing protein" evidence="7">
    <location>
        <begin position="33"/>
        <end position="1586"/>
    </location>
</feature>
<dbReference type="InterPro" id="IPR047589">
    <property type="entry name" value="DUF11_rpt"/>
</dbReference>
<evidence type="ECO:0000259" key="8">
    <source>
        <dbReference type="PROSITE" id="PS50847"/>
    </source>
</evidence>
<gene>
    <name evidence="9" type="ORF">ATOP_16550</name>
</gene>
<protein>
    <recommendedName>
        <fullName evidence="8">Gram-positive cocci surface proteins LPxTG domain-containing protein</fullName>
    </recommendedName>
</protein>
<feature type="region of interest" description="Disordered" evidence="5">
    <location>
        <begin position="1516"/>
        <end position="1546"/>
    </location>
</feature>
<evidence type="ECO:0000256" key="7">
    <source>
        <dbReference type="SAM" id="SignalP"/>
    </source>
</evidence>
<feature type="region of interest" description="Disordered" evidence="5">
    <location>
        <begin position="1117"/>
        <end position="1170"/>
    </location>
</feature>
<dbReference type="Proteomes" id="UP001055025">
    <property type="component" value="Unassembled WGS sequence"/>
</dbReference>
<dbReference type="PROSITE" id="PS50847">
    <property type="entry name" value="GRAM_POS_ANCHORING"/>
    <property type="match status" value="1"/>
</dbReference>
<keyword evidence="6" id="KW-0472">Membrane</keyword>
<evidence type="ECO:0000256" key="1">
    <source>
        <dbReference type="ARBA" id="ARBA00022512"/>
    </source>
</evidence>
<feature type="transmembrane region" description="Helical" evidence="6">
    <location>
        <begin position="1563"/>
        <end position="1581"/>
    </location>
</feature>
<keyword evidence="4" id="KW-0572">Peptidoglycan-anchor</keyword>
<dbReference type="EMBL" id="BQKC01000001">
    <property type="protein sequence ID" value="GJM56000.1"/>
    <property type="molecule type" value="Genomic_DNA"/>
</dbReference>
<evidence type="ECO:0000256" key="3">
    <source>
        <dbReference type="ARBA" id="ARBA00022729"/>
    </source>
</evidence>
<keyword evidence="10" id="KW-1185">Reference proteome</keyword>
<feature type="signal peptide" evidence="7">
    <location>
        <begin position="1"/>
        <end position="32"/>
    </location>
</feature>
<feature type="region of interest" description="Disordered" evidence="5">
    <location>
        <begin position="1295"/>
        <end position="1352"/>
    </location>
</feature>
<keyword evidence="1" id="KW-0134">Cell wall</keyword>
<evidence type="ECO:0000313" key="10">
    <source>
        <dbReference type="Proteomes" id="UP001055025"/>
    </source>
</evidence>
<evidence type="ECO:0000256" key="6">
    <source>
        <dbReference type="SAM" id="Phobius"/>
    </source>
</evidence>
<dbReference type="NCBIfam" id="TIGR01451">
    <property type="entry name" value="B_ant_repeat"/>
    <property type="match status" value="1"/>
</dbReference>
<dbReference type="InterPro" id="IPR019931">
    <property type="entry name" value="LPXTG_anchor"/>
</dbReference>
<accession>A0AAV5B340</accession>
<evidence type="ECO:0000256" key="4">
    <source>
        <dbReference type="ARBA" id="ARBA00023088"/>
    </source>
</evidence>
<dbReference type="RefSeq" id="WP_265590992.1">
    <property type="nucleotide sequence ID" value="NZ_BQKC01000001.1"/>
</dbReference>
<sequence length="1586" mass="162622">MGKSSFGRRGRRLALAALLALSVAVPAPVARAFAEGVDGLSAQAAQDGRAWSAAGDLKVAGGVEGVDWRLDGTVLHVTGPAPLTLANADGVATSATTVRVDPGVAADLTLAGVHIASATVCPIDVATNLYGTADGSRAARGSQIVAPTSLYLKVADGTENSLTVTAGGSIYAGIRCGEGSSLVVDDGRDNRDASGAMARVEGDKVAADIVLSDGTVVEAGSHASALDSDDPGYLEVHGGGQGSGIGGSSYEDGGTLTFNGGRLKVDVYGWNFSGEGGTSYSAGIGAGGEANGTATAMTFNGGTIETHGGLHGAGIGAGHSDCSGYGAMLPDAIPTPRLGRGVTYAGDININGGFIESFGGWHGGAFGSACWSTNAGHTVTVTGGTLIPHHGTGGGGAHSDGGRYNVFPDIGGSGGFVVISGGSVFCTDPVRYFLGIGDTAWSNDAGMAPGYNTGDPNDPNKVFMVTIDLSAEIKRVNEDGTVVGGDNLIHDWELLVAGQRYDYGAPHRFYDGKLYLWLPKQATSEQVTVNLSYVDENGAVQKVNPLFRNPGQEDTLKRYVDFELPASYADKLVKPYDGLPFEPYDIGGAGNSITTDEALPKTLSDPDKVTYKYQVYTGRDGEPVGPEVSEDGGLPSDEGVMRLTMTSTQFSDNPDPIYADFKENYWGHRAVGWCEITPVPSRVALVEAQWVADGAPGSDGHDARQAIKVAANISGGFFDDDPDCPVAATCKAPEGKVQLYVDGEAVGEPVELLFEPKVLDGARSVTLPQNAWRVDNGAGGSTTRFEYTFVPADRDILVPTATDDREHEVTVRYLPSKNYLASANPTEDDDVPSATVRIDPVDPGAEVEPGPGDPGDPDDPANHLVVEQGEPEEGDDGSRLVKGTVTTVFRAPTDDDPHPGRVELKLSTASSAPVRVTASDGSVFTAQIVCDEDGVPVRDEAGRITVTLDPEAVGKGNLTIVQEPNGAYVGTTFSFEVTVLPDASVEPAPAVAKAVVNLTHPDGPTRPGDRLRYTVTASNGAAGSAWTDVVVTDALPSCLKLDGGSVHLTNGADLLDVDGRPAEGDGPLVPGQWRLSAPGADGRAVLEVACGTVYGGSSATVTFECVVADDAVGRDGDAADLSNSASATGTRPNPDQDEGAPPTVGPVEPDDAPAVTPPGGSEVAPGEPADGALASRKTVENLSRPAQAGRTLVGDRLRYTVEVSLGGSPATRVDDVRVADPLPAGIEPVPGTVRLTTPDGRELTVADGCYDAQTRVLALHCGELWGGESLIVTFEAVVGASALGSDGANVAYVGASVPQAPGDPDAPAPGTAVDPDDLPSLDPDAPGDPDDPGVVEVATPPATPSQILGSDPAPEDVVVTKEVENLDRSDGTTRVGDTVRYRLSLSLRQEGSALMGAVLRDDVPRGLEPVSGSIRLLGPDGADIAVDDGCYDPWSRTLAVSVGTVCGPQTATLVFDALVTPDAVGRDIGNVAIAFGEMPSQVSLPLSGPGRGEPFSPAGGWGLYERTHPRYGSDTVWPAGAGPDGGVLPADRELPSTGSDGRRTIVSRHPLGLLPVTGDGSSVAGAVALAASAASALLVLVRRRRP</sequence>
<evidence type="ECO:0000313" key="9">
    <source>
        <dbReference type="EMBL" id="GJM56000.1"/>
    </source>
</evidence>
<feature type="domain" description="Gram-positive cocci surface proteins LPxTG" evidence="8">
    <location>
        <begin position="1554"/>
        <end position="1586"/>
    </location>
</feature>
<dbReference type="Gene3D" id="2.60.40.740">
    <property type="match status" value="1"/>
</dbReference>
<feature type="compositionally biased region" description="Low complexity" evidence="5">
    <location>
        <begin position="1300"/>
        <end position="1313"/>
    </location>
</feature>
<reference evidence="9" key="1">
    <citation type="journal article" date="2022" name="Int. J. Syst. Evol. Microbiol.">
        <title>Granulimonas faecalis gen. nov., sp. nov., and Leptogranulimonas caecicola gen. nov., sp. nov., novel lactate-producing Atopobiaceae bacteria isolated from mouse intestines, and an emended description of the family Atopobiaceae.</title>
        <authorList>
            <person name="Morinaga K."/>
            <person name="Kusada H."/>
            <person name="Sakamoto S."/>
            <person name="Murakami T."/>
            <person name="Toyoda A."/>
            <person name="Mori H."/>
            <person name="Meng X.Y."/>
            <person name="Takashino M."/>
            <person name="Murotomi K."/>
            <person name="Tamaki H."/>
        </authorList>
    </citation>
    <scope>NUCLEOTIDE SEQUENCE</scope>
    <source>
        <strain evidence="9">OPF53</strain>
    </source>
</reference>
<proteinExistence type="predicted"/>
<keyword evidence="6" id="KW-0812">Transmembrane</keyword>
<feature type="compositionally biased region" description="Polar residues" evidence="5">
    <location>
        <begin position="1121"/>
        <end position="1133"/>
    </location>
</feature>